<sequence>MAIEVTRTFDILEKQVKEFPRKDALGGKKNGDWYTYSSDEYYEKSHQFALGLMALGFKKGEKIATVTANRPEWNFADMGMAMVGLVHVPIYPTIGEDEYKYILEHSEARVLIAGDAKLYEKLMPIVEMSSAIQDVYTFEEVEGAKSYEEILALGKSRKAELEGSLEELKRSIQPDDLATIIYTSGTTGVPKGVMLSQHNLVSNFVSHSQMHNLGKEHRVISFLPLCHVYERSVNYHFQYKGMGVYYVGNLSQIVSAIKEVKPHMFNSVPRLLEKVYDGFVSKGKELSGIKKGIYFWALGLARHFEFNKKYGPFLTLKIKIADKLIYSKWRAALGGNIVYIVSGGAALQPRIARVLGMAGMYNLEGYGLTETSPVIAVNNPAKKELKVGTVGPILDGFEVKIAPDGEILCKGPGVMMGYYKAPEFTAEVIDKDGWFHTGDIGIMDEGRFLKITDRKKEIFKLSGGKYIAPQMIENKLKSSHLIEQAMVIGANEKFASALISPNFSLLHDWCTEYKIHFRDNQELIQIPEVVDKIQSEVRKINKTLGSHEQISRIRLVCEEWTPASGELSPTLKLRRNVVAQKYQQLINDIYSVGNN</sequence>
<evidence type="ECO:0000313" key="4">
    <source>
        <dbReference type="EMBL" id="SHF67852.1"/>
    </source>
</evidence>
<reference evidence="5" key="1">
    <citation type="submission" date="2016-11" db="EMBL/GenBank/DDBJ databases">
        <authorList>
            <person name="Varghese N."/>
            <person name="Submissions S."/>
        </authorList>
    </citation>
    <scope>NUCLEOTIDE SEQUENCE [LARGE SCALE GENOMIC DNA]</scope>
    <source>
        <strain evidence="5">DSM 26910</strain>
    </source>
</reference>
<dbReference type="InterPro" id="IPR020459">
    <property type="entry name" value="AMP-binding"/>
</dbReference>
<organism evidence="4 5">
    <name type="scientific">Mariniphaga anaerophila</name>
    <dbReference type="NCBI Taxonomy" id="1484053"/>
    <lineage>
        <taxon>Bacteria</taxon>
        <taxon>Pseudomonadati</taxon>
        <taxon>Bacteroidota</taxon>
        <taxon>Bacteroidia</taxon>
        <taxon>Marinilabiliales</taxon>
        <taxon>Prolixibacteraceae</taxon>
        <taxon>Mariniphaga</taxon>
    </lineage>
</organism>
<evidence type="ECO:0000256" key="1">
    <source>
        <dbReference type="ARBA" id="ARBA00022741"/>
    </source>
</evidence>
<keyword evidence="5" id="KW-1185">Reference proteome</keyword>
<dbReference type="PRINTS" id="PR00154">
    <property type="entry name" value="AMPBINDING"/>
</dbReference>
<name>A0A1M5DM48_9BACT</name>
<keyword evidence="1" id="KW-0547">Nucleotide-binding</keyword>
<dbReference type="CDD" id="cd05907">
    <property type="entry name" value="VL_LC_FACS_like"/>
    <property type="match status" value="1"/>
</dbReference>
<dbReference type="InterPro" id="IPR020845">
    <property type="entry name" value="AMP-binding_CS"/>
</dbReference>
<dbReference type="EMBL" id="FQUM01000007">
    <property type="protein sequence ID" value="SHF67852.1"/>
    <property type="molecule type" value="Genomic_DNA"/>
</dbReference>
<dbReference type="GO" id="GO:0005524">
    <property type="term" value="F:ATP binding"/>
    <property type="evidence" value="ECO:0007669"/>
    <property type="project" value="UniProtKB-KW"/>
</dbReference>
<dbReference type="AlphaFoldDB" id="A0A1M5DM48"/>
<proteinExistence type="predicted"/>
<gene>
    <name evidence="4" type="ORF">SAMN05444274_107155</name>
</gene>
<dbReference type="SUPFAM" id="SSF56801">
    <property type="entry name" value="Acetyl-CoA synthetase-like"/>
    <property type="match status" value="1"/>
</dbReference>
<dbReference type="Pfam" id="PF23562">
    <property type="entry name" value="AMP-binding_C_3"/>
    <property type="match status" value="1"/>
</dbReference>
<dbReference type="GO" id="GO:0016020">
    <property type="term" value="C:membrane"/>
    <property type="evidence" value="ECO:0007669"/>
    <property type="project" value="TreeGrafter"/>
</dbReference>
<feature type="domain" description="AMP-dependent synthetase/ligase" evidence="3">
    <location>
        <begin position="12"/>
        <end position="419"/>
    </location>
</feature>
<dbReference type="PANTHER" id="PTHR43272">
    <property type="entry name" value="LONG-CHAIN-FATTY-ACID--COA LIGASE"/>
    <property type="match status" value="1"/>
</dbReference>
<evidence type="ECO:0000256" key="2">
    <source>
        <dbReference type="ARBA" id="ARBA00022840"/>
    </source>
</evidence>
<dbReference type="PROSITE" id="PS00455">
    <property type="entry name" value="AMP_BINDING"/>
    <property type="match status" value="1"/>
</dbReference>
<evidence type="ECO:0000259" key="3">
    <source>
        <dbReference type="Pfam" id="PF00501"/>
    </source>
</evidence>
<dbReference type="InterPro" id="IPR000873">
    <property type="entry name" value="AMP-dep_synth/lig_dom"/>
</dbReference>
<dbReference type="STRING" id="1484053.SAMN05444274_107155"/>
<dbReference type="Proteomes" id="UP000184164">
    <property type="component" value="Unassembled WGS sequence"/>
</dbReference>
<dbReference type="PANTHER" id="PTHR43272:SF33">
    <property type="entry name" value="AMP-BINDING DOMAIN-CONTAINING PROTEIN-RELATED"/>
    <property type="match status" value="1"/>
</dbReference>
<dbReference type="Gene3D" id="3.40.50.12780">
    <property type="entry name" value="N-terminal domain of ligase-like"/>
    <property type="match status" value="2"/>
</dbReference>
<dbReference type="RefSeq" id="WP_245820211.1">
    <property type="nucleotide sequence ID" value="NZ_FQUM01000007.1"/>
</dbReference>
<dbReference type="Pfam" id="PF00501">
    <property type="entry name" value="AMP-binding"/>
    <property type="match status" value="1"/>
</dbReference>
<dbReference type="GO" id="GO:0004467">
    <property type="term" value="F:long-chain fatty acid-CoA ligase activity"/>
    <property type="evidence" value="ECO:0007669"/>
    <property type="project" value="TreeGrafter"/>
</dbReference>
<accession>A0A1M5DM48</accession>
<protein>
    <submittedName>
        <fullName evidence="4">Long-chain acyl-CoA synthetase</fullName>
    </submittedName>
</protein>
<evidence type="ECO:0000313" key="5">
    <source>
        <dbReference type="Proteomes" id="UP000184164"/>
    </source>
</evidence>
<keyword evidence="2" id="KW-0067">ATP-binding</keyword>
<dbReference type="InterPro" id="IPR042099">
    <property type="entry name" value="ANL_N_sf"/>
</dbReference>